<organism evidence="2 3">
    <name type="scientific">Romanomermis culicivorax</name>
    <name type="common">Nematode worm</name>
    <dbReference type="NCBI Taxonomy" id="13658"/>
    <lineage>
        <taxon>Eukaryota</taxon>
        <taxon>Metazoa</taxon>
        <taxon>Ecdysozoa</taxon>
        <taxon>Nematoda</taxon>
        <taxon>Enoplea</taxon>
        <taxon>Dorylaimia</taxon>
        <taxon>Mermithida</taxon>
        <taxon>Mermithoidea</taxon>
        <taxon>Mermithidae</taxon>
        <taxon>Romanomermis</taxon>
    </lineage>
</organism>
<proteinExistence type="predicted"/>
<dbReference type="Proteomes" id="UP000887565">
    <property type="component" value="Unplaced"/>
</dbReference>
<name>A0A915K2E4_ROMCU</name>
<evidence type="ECO:0000256" key="1">
    <source>
        <dbReference type="SAM" id="MobiDB-lite"/>
    </source>
</evidence>
<reference evidence="3" key="1">
    <citation type="submission" date="2022-11" db="UniProtKB">
        <authorList>
            <consortium name="WormBaseParasite"/>
        </authorList>
    </citation>
    <scope>IDENTIFICATION</scope>
</reference>
<protein>
    <submittedName>
        <fullName evidence="3">Uncharacterized protein</fullName>
    </submittedName>
</protein>
<dbReference type="AlphaFoldDB" id="A0A915K2E4"/>
<sequence>QVVIFANAVQVKVSLSFFLDGDGPHGLPDLKQKARKIPPPKRCESLAPSPKKDARPHPDLTALLNFGDSFRMNKINVLLLVPESLDIGFNVIKVLL</sequence>
<evidence type="ECO:0000313" key="3">
    <source>
        <dbReference type="WBParaSite" id="nRc.2.0.1.t31993-RA"/>
    </source>
</evidence>
<evidence type="ECO:0000313" key="2">
    <source>
        <dbReference type="Proteomes" id="UP000887565"/>
    </source>
</evidence>
<dbReference type="WBParaSite" id="nRc.2.0.1.t31993-RA">
    <property type="protein sequence ID" value="nRc.2.0.1.t31993-RA"/>
    <property type="gene ID" value="nRc.2.0.1.g31993"/>
</dbReference>
<accession>A0A915K2E4</accession>
<feature type="region of interest" description="Disordered" evidence="1">
    <location>
        <begin position="29"/>
        <end position="58"/>
    </location>
</feature>
<keyword evidence="2" id="KW-1185">Reference proteome</keyword>